<name>A0ABQ9JDQ1_9CUCU</name>
<keyword evidence="2" id="KW-1185">Reference proteome</keyword>
<protein>
    <submittedName>
        <fullName evidence="1">Uncharacterized protein</fullName>
    </submittedName>
</protein>
<dbReference type="Proteomes" id="UP001162164">
    <property type="component" value="Unassembled WGS sequence"/>
</dbReference>
<comment type="caution">
    <text evidence="1">The sequence shown here is derived from an EMBL/GenBank/DDBJ whole genome shotgun (WGS) entry which is preliminary data.</text>
</comment>
<evidence type="ECO:0000313" key="1">
    <source>
        <dbReference type="EMBL" id="KAJ8976091.1"/>
    </source>
</evidence>
<reference evidence="1" key="1">
    <citation type="journal article" date="2023" name="Insect Mol. Biol.">
        <title>Genome sequencing provides insights into the evolution of gene families encoding plant cell wall-degrading enzymes in longhorned beetles.</title>
        <authorList>
            <person name="Shin N.R."/>
            <person name="Okamura Y."/>
            <person name="Kirsch R."/>
            <person name="Pauchet Y."/>
        </authorList>
    </citation>
    <scope>NUCLEOTIDE SEQUENCE</scope>
    <source>
        <strain evidence="1">MMC_N1</strain>
    </source>
</reference>
<sequence>MYYALVQTHLSYGIIAWGGVADCYYKKLEVIQKWILKIIYSKCYTYDSDDLFKESGLMDTRQLFGVALILHQRKNIVSIEHLYSTRYKINKVFVPKMAKTVGDKLNLFILIFQIVDFNWRAVRARALTVIAY</sequence>
<dbReference type="EMBL" id="JAPWTJ010000726">
    <property type="protein sequence ID" value="KAJ8976091.1"/>
    <property type="molecule type" value="Genomic_DNA"/>
</dbReference>
<proteinExistence type="predicted"/>
<organism evidence="1 2">
    <name type="scientific">Molorchus minor</name>
    <dbReference type="NCBI Taxonomy" id="1323400"/>
    <lineage>
        <taxon>Eukaryota</taxon>
        <taxon>Metazoa</taxon>
        <taxon>Ecdysozoa</taxon>
        <taxon>Arthropoda</taxon>
        <taxon>Hexapoda</taxon>
        <taxon>Insecta</taxon>
        <taxon>Pterygota</taxon>
        <taxon>Neoptera</taxon>
        <taxon>Endopterygota</taxon>
        <taxon>Coleoptera</taxon>
        <taxon>Polyphaga</taxon>
        <taxon>Cucujiformia</taxon>
        <taxon>Chrysomeloidea</taxon>
        <taxon>Cerambycidae</taxon>
        <taxon>Lamiinae</taxon>
        <taxon>Monochamini</taxon>
        <taxon>Molorchus</taxon>
    </lineage>
</organism>
<evidence type="ECO:0000313" key="2">
    <source>
        <dbReference type="Proteomes" id="UP001162164"/>
    </source>
</evidence>
<accession>A0ABQ9JDQ1</accession>
<gene>
    <name evidence="1" type="ORF">NQ317_011580</name>
</gene>